<organism evidence="7 8">
    <name type="scientific">Actinoallomurus vinaceus</name>
    <dbReference type="NCBI Taxonomy" id="1080074"/>
    <lineage>
        <taxon>Bacteria</taxon>
        <taxon>Bacillati</taxon>
        <taxon>Actinomycetota</taxon>
        <taxon>Actinomycetes</taxon>
        <taxon>Streptosporangiales</taxon>
        <taxon>Thermomonosporaceae</taxon>
        <taxon>Actinoallomurus</taxon>
    </lineage>
</organism>
<feature type="DNA-binding region" description="OmpR/PhoB-type" evidence="5">
    <location>
        <begin position="1"/>
        <end position="91"/>
    </location>
</feature>
<evidence type="ECO:0000313" key="7">
    <source>
        <dbReference type="EMBL" id="GAA4636215.1"/>
    </source>
</evidence>
<dbReference type="InterPro" id="IPR016032">
    <property type="entry name" value="Sig_transdc_resp-reg_C-effctor"/>
</dbReference>
<keyword evidence="4" id="KW-0804">Transcription</keyword>
<dbReference type="Gene3D" id="1.10.10.10">
    <property type="entry name" value="Winged helix-like DNA-binding domain superfamily/Winged helix DNA-binding domain"/>
    <property type="match status" value="1"/>
</dbReference>
<dbReference type="InterPro" id="IPR001867">
    <property type="entry name" value="OmpR/PhoB-type_DNA-bd"/>
</dbReference>
<name>A0ABP8UP81_9ACTN</name>
<dbReference type="InterPro" id="IPR011990">
    <property type="entry name" value="TPR-like_helical_dom_sf"/>
</dbReference>
<protein>
    <recommendedName>
        <fullName evidence="6">OmpR/PhoB-type domain-containing protein</fullName>
    </recommendedName>
</protein>
<dbReference type="SUPFAM" id="SSF48452">
    <property type="entry name" value="TPR-like"/>
    <property type="match status" value="1"/>
</dbReference>
<dbReference type="RefSeq" id="WP_345439205.1">
    <property type="nucleotide sequence ID" value="NZ_BAABHK010000017.1"/>
</dbReference>
<keyword evidence="8" id="KW-1185">Reference proteome</keyword>
<dbReference type="EMBL" id="BAABHK010000017">
    <property type="protein sequence ID" value="GAA4636215.1"/>
    <property type="molecule type" value="Genomic_DNA"/>
</dbReference>
<dbReference type="Pfam" id="PF03704">
    <property type="entry name" value="BTAD"/>
    <property type="match status" value="1"/>
</dbReference>
<evidence type="ECO:0000256" key="3">
    <source>
        <dbReference type="ARBA" id="ARBA00023125"/>
    </source>
</evidence>
<gene>
    <name evidence="7" type="ORF">GCM10023196_085070</name>
</gene>
<keyword evidence="2" id="KW-0805">Transcription regulation</keyword>
<evidence type="ECO:0000256" key="5">
    <source>
        <dbReference type="PROSITE-ProRule" id="PRU01091"/>
    </source>
</evidence>
<dbReference type="CDD" id="cd15831">
    <property type="entry name" value="BTAD"/>
    <property type="match status" value="1"/>
</dbReference>
<dbReference type="InterPro" id="IPR051677">
    <property type="entry name" value="AfsR-DnrI-RedD_regulator"/>
</dbReference>
<dbReference type="Gene3D" id="1.25.40.10">
    <property type="entry name" value="Tetratricopeptide repeat domain"/>
    <property type="match status" value="1"/>
</dbReference>
<evidence type="ECO:0000256" key="2">
    <source>
        <dbReference type="ARBA" id="ARBA00023015"/>
    </source>
</evidence>
<dbReference type="SMART" id="SM01043">
    <property type="entry name" value="BTAD"/>
    <property type="match status" value="1"/>
</dbReference>
<proteinExistence type="inferred from homology"/>
<keyword evidence="3 5" id="KW-0238">DNA-binding</keyword>
<comment type="similarity">
    <text evidence="1">Belongs to the AfsR/DnrI/RedD regulatory family.</text>
</comment>
<comment type="caution">
    <text evidence="7">The sequence shown here is derived from an EMBL/GenBank/DDBJ whole genome shotgun (WGS) entry which is preliminary data.</text>
</comment>
<dbReference type="SUPFAM" id="SSF46894">
    <property type="entry name" value="C-terminal effector domain of the bipartite response regulators"/>
    <property type="match status" value="1"/>
</dbReference>
<evidence type="ECO:0000256" key="1">
    <source>
        <dbReference type="ARBA" id="ARBA00005820"/>
    </source>
</evidence>
<reference evidence="8" key="1">
    <citation type="journal article" date="2019" name="Int. J. Syst. Evol. Microbiol.">
        <title>The Global Catalogue of Microorganisms (GCM) 10K type strain sequencing project: providing services to taxonomists for standard genome sequencing and annotation.</title>
        <authorList>
            <consortium name="The Broad Institute Genomics Platform"/>
            <consortium name="The Broad Institute Genome Sequencing Center for Infectious Disease"/>
            <person name="Wu L."/>
            <person name="Ma J."/>
        </authorList>
    </citation>
    <scope>NUCLEOTIDE SEQUENCE [LARGE SCALE GENOMIC DNA]</scope>
    <source>
        <strain evidence="8">JCM 17939</strain>
    </source>
</reference>
<dbReference type="PANTHER" id="PTHR35807">
    <property type="entry name" value="TRANSCRIPTIONAL REGULATOR REDD-RELATED"/>
    <property type="match status" value="1"/>
</dbReference>
<dbReference type="Proteomes" id="UP001501442">
    <property type="component" value="Unassembled WGS sequence"/>
</dbReference>
<evidence type="ECO:0000256" key="4">
    <source>
        <dbReference type="ARBA" id="ARBA00023163"/>
    </source>
</evidence>
<dbReference type="SMART" id="SM00862">
    <property type="entry name" value="Trans_reg_C"/>
    <property type="match status" value="1"/>
</dbReference>
<dbReference type="InterPro" id="IPR005158">
    <property type="entry name" value="BTAD"/>
</dbReference>
<dbReference type="PANTHER" id="PTHR35807:SF1">
    <property type="entry name" value="TRANSCRIPTIONAL REGULATOR REDD"/>
    <property type="match status" value="1"/>
</dbReference>
<dbReference type="PROSITE" id="PS51755">
    <property type="entry name" value="OMPR_PHOB"/>
    <property type="match status" value="1"/>
</dbReference>
<sequence length="267" mass="29569">MRFNMLGPLELRADGRTTYVRAPKHRTLLAALLLRPGSLVRLDSLAAALWPSGPPASGVANIRTYVRELRTILGSAASRLETRAGGYLLSVEPSEVDALEFTAVAREGDAALRCADVERAADALGRALALWRGEVCEDVPAWPSLTAESLRLTEQRLRAAVQLGDAWLVLGRHAEMIGELRRLTVEQPLHERLHAQLMLALYRSGRQADAFTVYHVLRLRLIDELGVEPGIELRRLYDRMLRGDLDGRDEPPARGRRFGAEDLLEAG</sequence>
<dbReference type="InterPro" id="IPR036388">
    <property type="entry name" value="WH-like_DNA-bd_sf"/>
</dbReference>
<feature type="domain" description="OmpR/PhoB-type" evidence="6">
    <location>
        <begin position="1"/>
        <end position="91"/>
    </location>
</feature>
<accession>A0ABP8UP81</accession>
<evidence type="ECO:0000313" key="8">
    <source>
        <dbReference type="Proteomes" id="UP001501442"/>
    </source>
</evidence>
<evidence type="ECO:0000259" key="6">
    <source>
        <dbReference type="PROSITE" id="PS51755"/>
    </source>
</evidence>